<feature type="transmembrane region" description="Helical" evidence="6">
    <location>
        <begin position="539"/>
        <end position="558"/>
    </location>
</feature>
<feature type="transmembrane region" description="Helical" evidence="6">
    <location>
        <begin position="458"/>
        <end position="477"/>
    </location>
</feature>
<dbReference type="FunCoup" id="A0A152A7V7">
    <property type="interactions" value="33"/>
</dbReference>
<dbReference type="AlphaFoldDB" id="A0A152A7V7"/>
<feature type="compositionally biased region" description="Acidic residues" evidence="5">
    <location>
        <begin position="295"/>
        <end position="307"/>
    </location>
</feature>
<proteinExistence type="predicted"/>
<feature type="region of interest" description="Disordered" evidence="5">
    <location>
        <begin position="295"/>
        <end position="324"/>
    </location>
</feature>
<feature type="transmembrane region" description="Helical" evidence="6">
    <location>
        <begin position="201"/>
        <end position="221"/>
    </location>
</feature>
<dbReference type="Gene3D" id="1.20.1250.20">
    <property type="entry name" value="MFS general substrate transporter like domains"/>
    <property type="match status" value="2"/>
</dbReference>
<feature type="domain" description="NFD4 C-terminal" evidence="8">
    <location>
        <begin position="357"/>
        <end position="562"/>
    </location>
</feature>
<dbReference type="OMA" id="PTMWWLA"/>
<feature type="transmembrane region" description="Helical" evidence="6">
    <location>
        <begin position="105"/>
        <end position="124"/>
    </location>
</feature>
<dbReference type="Pfam" id="PF23262">
    <property type="entry name" value="NFD4_C"/>
    <property type="match status" value="1"/>
</dbReference>
<evidence type="ECO:0000313" key="9">
    <source>
        <dbReference type="EMBL" id="KYR02330.1"/>
    </source>
</evidence>
<dbReference type="Pfam" id="PF06813">
    <property type="entry name" value="Nodulin-like"/>
    <property type="match status" value="1"/>
</dbReference>
<dbReference type="InterPro" id="IPR036259">
    <property type="entry name" value="MFS_trans_sf"/>
</dbReference>
<comment type="subcellular location">
    <subcellularLocation>
        <location evidence="1">Membrane</location>
        <topology evidence="1">Multi-pass membrane protein</topology>
    </subcellularLocation>
</comment>
<comment type="caution">
    <text evidence="9">The sequence shown here is derived from an EMBL/GenBank/DDBJ whole genome shotgun (WGS) entry which is preliminary data.</text>
</comment>
<evidence type="ECO:0000313" key="10">
    <source>
        <dbReference type="Proteomes" id="UP000076078"/>
    </source>
</evidence>
<evidence type="ECO:0000256" key="2">
    <source>
        <dbReference type="ARBA" id="ARBA00022692"/>
    </source>
</evidence>
<feature type="region of interest" description="Disordered" evidence="5">
    <location>
        <begin position="18"/>
        <end position="37"/>
    </location>
</feature>
<feature type="transmembrane region" description="Helical" evidence="6">
    <location>
        <begin position="266"/>
        <end position="286"/>
    </location>
</feature>
<organism evidence="9 10">
    <name type="scientific">Tieghemostelium lacteum</name>
    <name type="common">Slime mold</name>
    <name type="synonym">Dictyostelium lacteum</name>
    <dbReference type="NCBI Taxonomy" id="361077"/>
    <lineage>
        <taxon>Eukaryota</taxon>
        <taxon>Amoebozoa</taxon>
        <taxon>Evosea</taxon>
        <taxon>Eumycetozoa</taxon>
        <taxon>Dictyostelia</taxon>
        <taxon>Dictyosteliales</taxon>
        <taxon>Raperosteliaceae</taxon>
        <taxon>Tieghemostelium</taxon>
    </lineage>
</organism>
<keyword evidence="2 6" id="KW-0812">Transmembrane</keyword>
<feature type="transmembrane region" description="Helical" evidence="6">
    <location>
        <begin position="167"/>
        <end position="189"/>
    </location>
</feature>
<evidence type="ECO:0000256" key="4">
    <source>
        <dbReference type="ARBA" id="ARBA00023136"/>
    </source>
</evidence>
<dbReference type="Proteomes" id="UP000076078">
    <property type="component" value="Unassembled WGS sequence"/>
</dbReference>
<gene>
    <name evidence="9" type="ORF">DLAC_01161</name>
</gene>
<feature type="transmembrane region" description="Helical" evidence="6">
    <location>
        <begin position="489"/>
        <end position="510"/>
    </location>
</feature>
<reference evidence="9 10" key="1">
    <citation type="submission" date="2015-12" db="EMBL/GenBank/DDBJ databases">
        <title>Dictyostelia acquired genes for synthesis and detection of signals that induce cell-type specialization by lateral gene transfer from prokaryotes.</title>
        <authorList>
            <person name="Gloeckner G."/>
            <person name="Schaap P."/>
        </authorList>
    </citation>
    <scope>NUCLEOTIDE SEQUENCE [LARGE SCALE GENOMIC DNA]</scope>
    <source>
        <strain evidence="9 10">TK</strain>
    </source>
</reference>
<name>A0A152A7V7_TIELA</name>
<evidence type="ECO:0000259" key="8">
    <source>
        <dbReference type="Pfam" id="PF23262"/>
    </source>
</evidence>
<dbReference type="SUPFAM" id="SSF103473">
    <property type="entry name" value="MFS general substrate transporter"/>
    <property type="match status" value="1"/>
</dbReference>
<keyword evidence="10" id="KW-1185">Reference proteome</keyword>
<feature type="transmembrane region" description="Helical" evidence="6">
    <location>
        <begin position="433"/>
        <end position="452"/>
    </location>
</feature>
<evidence type="ECO:0000256" key="5">
    <source>
        <dbReference type="SAM" id="MobiDB-lite"/>
    </source>
</evidence>
<keyword evidence="4 6" id="KW-0472">Membrane</keyword>
<accession>A0A152A7V7</accession>
<dbReference type="OrthoDB" id="410267at2759"/>
<feature type="domain" description="Nodulin-like" evidence="7">
    <location>
        <begin position="111"/>
        <end position="300"/>
    </location>
</feature>
<dbReference type="STRING" id="361077.A0A152A7V7"/>
<dbReference type="InParanoid" id="A0A152A7V7"/>
<dbReference type="PANTHER" id="PTHR21576">
    <property type="entry name" value="UNCHARACTERIZED NODULIN-LIKE PROTEIN"/>
    <property type="match status" value="1"/>
</dbReference>
<dbReference type="GO" id="GO:0016020">
    <property type="term" value="C:membrane"/>
    <property type="evidence" value="ECO:0007669"/>
    <property type="project" value="UniProtKB-SubCell"/>
</dbReference>
<feature type="transmembrane region" description="Helical" evidence="6">
    <location>
        <begin position="233"/>
        <end position="254"/>
    </location>
</feature>
<dbReference type="InterPro" id="IPR056555">
    <property type="entry name" value="NFD4_C"/>
</dbReference>
<evidence type="ECO:0000259" key="7">
    <source>
        <dbReference type="Pfam" id="PF06813"/>
    </source>
</evidence>
<protein>
    <submittedName>
        <fullName evidence="9">Uncharacterized protein</fullName>
    </submittedName>
</protein>
<dbReference type="EMBL" id="LODT01000004">
    <property type="protein sequence ID" value="KYR02330.1"/>
    <property type="molecule type" value="Genomic_DNA"/>
</dbReference>
<feature type="transmembrane region" description="Helical" evidence="6">
    <location>
        <begin position="366"/>
        <end position="384"/>
    </location>
</feature>
<dbReference type="PANTHER" id="PTHR21576:SF158">
    <property type="entry name" value="RIBOSOMAL RNA-PROCESSING PROTEIN 12-LIKE CONSERVED DOMAIN-CONTAINING PROTEIN"/>
    <property type="match status" value="1"/>
</dbReference>
<sequence length="576" mass="64679">MSQEIYQEDQEDFEFINNNNIDQTNVTEGGEEEEEEEYLKIADNSLTGSSNQSDIGNDYLTQSINSENDKLPEIKDQRSQVKHRNHREFVPPFPTFSNLKVQKTVSIGWGVLTMLMSGTLYGFTVLSNDIKHKLDYDQTEINEAISIGDVGIYLGMTLGYFYDIFGVFYTCLVSVTLYLVGYLGVWGIVNRTISNKNPFLLSFFLFLVGQASHASFTAAIVSNVHNYSLKHRAKITGCLVGFFAISSGLFSIIYKNTFKKHKNVEGYLLFLALLLSSVTLVGAFLIRKLPYVESDENEEDNEDNDNDGENKGGKIGGGESIGAEVRDDPEVNRLRQSSQQPTLNRPNWLDGKREISGLKLLKSVEFYLMFSVYFFCAGGCLMFLNNIGPLVESLGKHESLASDLVIIFAVSNLTGRISFGIFSDLIAKKYSRFWLVVVSNTIICATHMLFAFTQKETLIIVCVLTGIGYGAMVSLMVSFTSLMFGSQRFGLNFGFLSICSAAGSFLYGLLSGRIYDSHAFKSGENKNKCFGEQCYKQSFIISSLLNFVAIFIGLYLIYYKRKQLIKLINKNIRIYR</sequence>
<evidence type="ECO:0000256" key="1">
    <source>
        <dbReference type="ARBA" id="ARBA00004141"/>
    </source>
</evidence>
<feature type="compositionally biased region" description="Polar residues" evidence="5">
    <location>
        <begin position="18"/>
        <end position="27"/>
    </location>
</feature>
<dbReference type="InterPro" id="IPR010658">
    <property type="entry name" value="Nodulin-like"/>
</dbReference>
<evidence type="ECO:0000256" key="6">
    <source>
        <dbReference type="SAM" id="Phobius"/>
    </source>
</evidence>
<evidence type="ECO:0000256" key="3">
    <source>
        <dbReference type="ARBA" id="ARBA00022989"/>
    </source>
</evidence>
<keyword evidence="3 6" id="KW-1133">Transmembrane helix</keyword>